<name>A0A8S7IBB0_ECOLX</name>
<gene>
    <name evidence="1" type="ORF">E5H86_26485</name>
</gene>
<proteinExistence type="predicted"/>
<accession>A0A8S7IBB0</accession>
<organism evidence="1 2">
    <name type="scientific">Escherichia coli</name>
    <dbReference type="NCBI Taxonomy" id="562"/>
    <lineage>
        <taxon>Bacteria</taxon>
        <taxon>Pseudomonadati</taxon>
        <taxon>Pseudomonadota</taxon>
        <taxon>Gammaproteobacteria</taxon>
        <taxon>Enterobacterales</taxon>
        <taxon>Enterobacteriaceae</taxon>
        <taxon>Escherichia</taxon>
    </lineage>
</organism>
<dbReference type="EMBL" id="AASEPP010000081">
    <property type="protein sequence ID" value="EFC2249259.1"/>
    <property type="molecule type" value="Genomic_DNA"/>
</dbReference>
<evidence type="ECO:0000313" key="1">
    <source>
        <dbReference type="EMBL" id="EFC2249259.1"/>
    </source>
</evidence>
<reference evidence="1 2" key="1">
    <citation type="submission" date="2019-04" db="EMBL/GenBank/DDBJ databases">
        <authorList>
            <consortium name="NARMS: The National Antimicrobial Resistance Monitoring System"/>
        </authorList>
    </citation>
    <scope>NUCLEOTIDE SEQUENCE [LARGE SCALE GENOMIC DNA]</scope>
    <source>
        <strain evidence="1 2">FSIS11919500</strain>
    </source>
</reference>
<comment type="caution">
    <text evidence="1">The sequence shown here is derived from an EMBL/GenBank/DDBJ whole genome shotgun (WGS) entry which is preliminary data.</text>
</comment>
<sequence length="205" mass="22844">MKYILSVVALSVSLISTSALAQDSHITGEPHIQEVSTVTEKNIKLEQRGMEVIRDIQYSRLSLFSGDTSTASKLIKKANDLLGSEYKTWESIIRKDKKAPQKDDVYVIINSQLTLAEDFTATPEKQKAIDEANKKLDKGDKKGAIEKLQLAGINISETQWLMPLKQTQQKVRSAQILMAEGKYYEANLALKGAEDGIIMDTVSFH</sequence>
<dbReference type="RefSeq" id="WP_057697731.1">
    <property type="nucleotide sequence ID" value="NZ_BGDI01000128.1"/>
</dbReference>
<dbReference type="InterPro" id="IPR021236">
    <property type="entry name" value="Uncharacterised_YfdX"/>
</dbReference>
<dbReference type="AlphaFoldDB" id="A0A8S7IBB0"/>
<dbReference type="Proteomes" id="UP000531916">
    <property type="component" value="Unassembled WGS sequence"/>
</dbReference>
<protein>
    <submittedName>
        <fullName evidence="1">YfdX family protein</fullName>
    </submittedName>
</protein>
<dbReference type="Pfam" id="PF10938">
    <property type="entry name" value="YfdX"/>
    <property type="match status" value="1"/>
</dbReference>
<evidence type="ECO:0000313" key="2">
    <source>
        <dbReference type="Proteomes" id="UP000531916"/>
    </source>
</evidence>
<dbReference type="Gene3D" id="6.10.250.2140">
    <property type="match status" value="1"/>
</dbReference>
<dbReference type="Gene3D" id="1.20.120.1940">
    <property type="entry name" value="YfdX protein domain"/>
    <property type="match status" value="1"/>
</dbReference>